<comment type="caution">
    <text evidence="2">The sequence shown here is derived from an EMBL/GenBank/DDBJ whole genome shotgun (WGS) entry which is preliminary data.</text>
</comment>
<proteinExistence type="predicted"/>
<reference evidence="2 3" key="1">
    <citation type="submission" date="2021-06" db="EMBL/GenBank/DDBJ databases">
        <title>Halomicroarcula sp. a new haloarchaeum isolated from saline soil.</title>
        <authorList>
            <person name="Duran-Viseras A."/>
            <person name="Sanchez-Porro C."/>
            <person name="Ventosa A."/>
        </authorList>
    </citation>
    <scope>NUCLEOTIDE SEQUENCE [LARGE SCALE GENOMIC DNA]</scope>
    <source>
        <strain evidence="2 3">F27</strain>
    </source>
</reference>
<feature type="domain" description="TRASH" evidence="1">
    <location>
        <begin position="8"/>
        <end position="45"/>
    </location>
</feature>
<sequence length="49" mass="5839">MVNTNRDCTICGNNVHEYEELSVQYSGQEYYFCSDEHEVVFKRTPEKFV</sequence>
<dbReference type="InterPro" id="IPR012348">
    <property type="entry name" value="RNR-like"/>
</dbReference>
<dbReference type="InterPro" id="IPR007029">
    <property type="entry name" value="YHS_dom"/>
</dbReference>
<dbReference type="RefSeq" id="WP_220580746.1">
    <property type="nucleotide sequence ID" value="NZ_RKLT01000005.1"/>
</dbReference>
<dbReference type="EMBL" id="RKLT01000005">
    <property type="protein sequence ID" value="MBX0296127.1"/>
    <property type="molecule type" value="Genomic_DNA"/>
</dbReference>
<keyword evidence="3" id="KW-1185">Reference proteome</keyword>
<evidence type="ECO:0000313" key="3">
    <source>
        <dbReference type="Proteomes" id="UP001430455"/>
    </source>
</evidence>
<dbReference type="AlphaFoldDB" id="A0AAW4PFV4"/>
<organism evidence="2 3">
    <name type="scientific">Haloarcula nitratireducens</name>
    <dbReference type="NCBI Taxonomy" id="2487749"/>
    <lineage>
        <taxon>Archaea</taxon>
        <taxon>Methanobacteriati</taxon>
        <taxon>Methanobacteriota</taxon>
        <taxon>Stenosarchaea group</taxon>
        <taxon>Halobacteria</taxon>
        <taxon>Halobacteriales</taxon>
        <taxon>Haloarculaceae</taxon>
        <taxon>Haloarcula</taxon>
    </lineage>
</organism>
<dbReference type="Pfam" id="PF04945">
    <property type="entry name" value="YHS"/>
    <property type="match status" value="1"/>
</dbReference>
<accession>A0AAW4PFV4</accession>
<evidence type="ECO:0000259" key="1">
    <source>
        <dbReference type="SMART" id="SM00746"/>
    </source>
</evidence>
<dbReference type="SMART" id="SM00746">
    <property type="entry name" value="TRASH"/>
    <property type="match status" value="1"/>
</dbReference>
<dbReference type="Gene3D" id="1.10.620.20">
    <property type="entry name" value="Ribonucleotide Reductase, subunit A"/>
    <property type="match status" value="1"/>
</dbReference>
<gene>
    <name evidence="2" type="ORF">EGH23_14705</name>
</gene>
<protein>
    <submittedName>
        <fullName evidence="2">YHS domain-containing protein</fullName>
    </submittedName>
</protein>
<dbReference type="InterPro" id="IPR011017">
    <property type="entry name" value="TRASH_dom"/>
</dbReference>
<dbReference type="Proteomes" id="UP001430455">
    <property type="component" value="Unassembled WGS sequence"/>
</dbReference>
<dbReference type="GO" id="GO:0016491">
    <property type="term" value="F:oxidoreductase activity"/>
    <property type="evidence" value="ECO:0007669"/>
    <property type="project" value="InterPro"/>
</dbReference>
<name>A0AAW4PFV4_9EURY</name>
<evidence type="ECO:0000313" key="2">
    <source>
        <dbReference type="EMBL" id="MBX0296127.1"/>
    </source>
</evidence>